<dbReference type="InterPro" id="IPR013780">
    <property type="entry name" value="Glyco_hydro_b"/>
</dbReference>
<evidence type="ECO:0000259" key="13">
    <source>
        <dbReference type="Pfam" id="PF08533"/>
    </source>
</evidence>
<evidence type="ECO:0000256" key="10">
    <source>
        <dbReference type="PIRSR" id="PIRSR001084-2"/>
    </source>
</evidence>
<dbReference type="InterPro" id="IPR003476">
    <property type="entry name" value="Glyco_hydro_42"/>
</dbReference>
<dbReference type="InterPro" id="IPR013738">
    <property type="entry name" value="Beta_galactosidase_Trimer"/>
</dbReference>
<dbReference type="GO" id="GO:0004565">
    <property type="term" value="F:beta-galactosidase activity"/>
    <property type="evidence" value="ECO:0007669"/>
    <property type="project" value="UniProtKB-EC"/>
</dbReference>
<reference evidence="14" key="1">
    <citation type="submission" date="2020-10" db="EMBL/GenBank/DDBJ databases">
        <authorList>
            <person name="Gilroy R."/>
        </authorList>
    </citation>
    <scope>NUCLEOTIDE SEQUENCE</scope>
    <source>
        <strain evidence="14">CHK189-12415</strain>
    </source>
</reference>
<feature type="binding site" evidence="10">
    <location>
        <position position="105"/>
    </location>
    <ligand>
        <name>substrate</name>
    </ligand>
</feature>
<evidence type="ECO:0000256" key="9">
    <source>
        <dbReference type="PIRSR" id="PIRSR001084-1"/>
    </source>
</evidence>
<feature type="domain" description="Beta-galactosidase C-terminal" evidence="13">
    <location>
        <begin position="609"/>
        <end position="665"/>
    </location>
</feature>
<evidence type="ECO:0000313" key="15">
    <source>
        <dbReference type="Proteomes" id="UP000824241"/>
    </source>
</evidence>
<evidence type="ECO:0000259" key="12">
    <source>
        <dbReference type="Pfam" id="PF08532"/>
    </source>
</evidence>
<dbReference type="PIRSF" id="PIRSF001084">
    <property type="entry name" value="B-galactosidase"/>
    <property type="match status" value="1"/>
</dbReference>
<evidence type="ECO:0000256" key="8">
    <source>
        <dbReference type="PIRNR" id="PIRNR001084"/>
    </source>
</evidence>
<comment type="similarity">
    <text evidence="2 8">Belongs to the glycosyl hydrolase 42 family.</text>
</comment>
<dbReference type="InterPro" id="IPR017853">
    <property type="entry name" value="GH"/>
</dbReference>
<dbReference type="SUPFAM" id="SSF52317">
    <property type="entry name" value="Class I glutamine amidotransferase-like"/>
    <property type="match status" value="1"/>
</dbReference>
<feature type="active site" description="Proton donor" evidence="9">
    <location>
        <position position="144"/>
    </location>
</feature>
<reference evidence="14" key="2">
    <citation type="journal article" date="2021" name="PeerJ">
        <title>Extensive microbial diversity within the chicken gut microbiome revealed by metagenomics and culture.</title>
        <authorList>
            <person name="Gilroy R."/>
            <person name="Ravi A."/>
            <person name="Getino M."/>
            <person name="Pursley I."/>
            <person name="Horton D.L."/>
            <person name="Alikhan N.F."/>
            <person name="Baker D."/>
            <person name="Gharbi K."/>
            <person name="Hall N."/>
            <person name="Watson M."/>
            <person name="Adriaenssens E.M."/>
            <person name="Foster-Nyarko E."/>
            <person name="Jarju S."/>
            <person name="Secka A."/>
            <person name="Antonio M."/>
            <person name="Oren A."/>
            <person name="Chaudhuri R.R."/>
            <person name="La Ragione R."/>
            <person name="Hildebrand F."/>
            <person name="Pallen M.J."/>
        </authorList>
    </citation>
    <scope>NUCLEOTIDE SEQUENCE</scope>
    <source>
        <strain evidence="14">CHK189-12415</strain>
    </source>
</reference>
<keyword evidence="6" id="KW-0862">Zinc</keyword>
<evidence type="ECO:0000256" key="3">
    <source>
        <dbReference type="ARBA" id="ARBA00012756"/>
    </source>
</evidence>
<feature type="binding site" evidence="10">
    <location>
        <position position="313"/>
    </location>
    <ligand>
        <name>substrate</name>
    </ligand>
</feature>
<feature type="domain" description="Beta-galactosidase trimerisation" evidence="12">
    <location>
        <begin position="392"/>
        <end position="598"/>
    </location>
</feature>
<gene>
    <name evidence="14" type="ORF">IAB37_08025</name>
</gene>
<dbReference type="Gene3D" id="2.60.40.1180">
    <property type="entry name" value="Golgi alpha-mannosidase II"/>
    <property type="match status" value="1"/>
</dbReference>
<comment type="catalytic activity">
    <reaction evidence="1 8">
        <text>Hydrolysis of terminal non-reducing beta-D-galactose residues in beta-D-galactosides.</text>
        <dbReference type="EC" id="3.2.1.23"/>
    </reaction>
</comment>
<keyword evidence="7 8" id="KW-0326">Glycosidase</keyword>
<dbReference type="GO" id="GO:0006012">
    <property type="term" value="P:galactose metabolic process"/>
    <property type="evidence" value="ECO:0007669"/>
    <property type="project" value="InterPro"/>
</dbReference>
<dbReference type="InterPro" id="IPR029062">
    <property type="entry name" value="Class_I_gatase-like"/>
</dbReference>
<evidence type="ECO:0000256" key="5">
    <source>
        <dbReference type="ARBA" id="ARBA00022801"/>
    </source>
</evidence>
<keyword evidence="4" id="KW-0479">Metal-binding</keyword>
<dbReference type="SUPFAM" id="SSF51445">
    <property type="entry name" value="(Trans)glycosidases"/>
    <property type="match status" value="1"/>
</dbReference>
<feature type="binding site" evidence="10">
    <location>
        <position position="143"/>
    </location>
    <ligand>
        <name>substrate</name>
    </ligand>
</feature>
<comment type="caution">
    <text evidence="14">The sequence shown here is derived from an EMBL/GenBank/DDBJ whole genome shotgun (WGS) entry which is preliminary data.</text>
</comment>
<dbReference type="Gene3D" id="3.40.50.880">
    <property type="match status" value="1"/>
</dbReference>
<name>A0A9D1DYX0_9FIRM</name>
<dbReference type="PANTHER" id="PTHR36447">
    <property type="entry name" value="BETA-GALACTOSIDASE GANA"/>
    <property type="match status" value="1"/>
</dbReference>
<sequence length="666" mass="74663">MKKLYYGVAYYDEYMPCDRLEKDIQMMQEAGINLVRIAESTWSTLEPRPGVFDFSHIDRVLDAMGKAGIDVIVGTPTYAIPSWMEKMHPEVMAVTKTGRRPYGARQIMDITSPAYRFYCERVIRKLLEHVANHPAVVGYQIDNETNYYGTSGENVQRMFTRCLRDKFGTTDALNRAFGLDYWSNRIDAWEDVPDINGTINGSLASEFEKFQRPLVTEFLAWQALIVREYKRPEQFVTHNLDYDFSMGYSSGVQPDVDHAEVAKCLDVAGCDIYHPTQDHLTGREIAMCGDLARSTKHAPYLVLETEAQGFAQWTPYPGQLSLQAVSHLASGAETVEYWHWHSIHNSMETYWKGLLSHDFKPSAMYQEAKTIGAAFKALAPNLLGLHKENKAAVLISNTALTAMKYFPMAHGRGGLDYNGIVRWMWNALYKLNIGADFIFADSLPADADLSGYKLICVPALYSVPESLLNQLLRYEEEGGTLVSSFKTAFTDENVKVYHDEAPHILSKAFGVSYSQFTIPQRVAVDGIGGGAEADTWMEMLIPEEGTEVLGRYEHPYWKAYAAVTRAHYGKGTGYYIGCHTGESAIDALMLEAAKTAGLPLENAGCPVTVRESVAEDGRKVLFFLNYSPEEKSLTLPAGENLLTGEKYPEGAPVTLKDWGWLILRKD</sequence>
<feature type="active site" description="Nucleophile" evidence="9">
    <location>
        <position position="304"/>
    </location>
</feature>
<dbReference type="PANTHER" id="PTHR36447:SF2">
    <property type="entry name" value="BETA-GALACTOSIDASE YESZ"/>
    <property type="match status" value="1"/>
</dbReference>
<dbReference type="EMBL" id="DVHA01000259">
    <property type="protein sequence ID" value="HIR61503.1"/>
    <property type="molecule type" value="Genomic_DNA"/>
</dbReference>
<dbReference type="GO" id="GO:0046872">
    <property type="term" value="F:metal ion binding"/>
    <property type="evidence" value="ECO:0007669"/>
    <property type="project" value="UniProtKB-KW"/>
</dbReference>
<evidence type="ECO:0000256" key="4">
    <source>
        <dbReference type="ARBA" id="ARBA00022723"/>
    </source>
</evidence>
<keyword evidence="5 8" id="KW-0378">Hydrolase</keyword>
<dbReference type="GO" id="GO:0009341">
    <property type="term" value="C:beta-galactosidase complex"/>
    <property type="evidence" value="ECO:0007669"/>
    <property type="project" value="InterPro"/>
</dbReference>
<proteinExistence type="inferred from homology"/>
<evidence type="ECO:0000313" key="14">
    <source>
        <dbReference type="EMBL" id="HIR61503.1"/>
    </source>
</evidence>
<protein>
    <recommendedName>
        <fullName evidence="3 8">Beta-galactosidase</fullName>
        <shortName evidence="8">Beta-gal</shortName>
        <ecNumber evidence="3 8">3.2.1.23</ecNumber>
    </recommendedName>
</protein>
<dbReference type="Pfam" id="PF08532">
    <property type="entry name" value="Glyco_hydro_42M"/>
    <property type="match status" value="1"/>
</dbReference>
<organism evidence="14 15">
    <name type="scientific">Candidatus Faecivivens stercoravium</name>
    <dbReference type="NCBI Taxonomy" id="2840803"/>
    <lineage>
        <taxon>Bacteria</taxon>
        <taxon>Bacillati</taxon>
        <taxon>Bacillota</taxon>
        <taxon>Clostridia</taxon>
        <taxon>Eubacteriales</taxon>
        <taxon>Oscillospiraceae</taxon>
        <taxon>Oscillospiraceae incertae sedis</taxon>
        <taxon>Candidatus Faecivivens</taxon>
    </lineage>
</organism>
<dbReference type="CDD" id="cd03143">
    <property type="entry name" value="A4_beta-galactosidase_middle_domain"/>
    <property type="match status" value="1"/>
</dbReference>
<feature type="domain" description="Glycoside hydrolase family 42 N-terminal" evidence="11">
    <location>
        <begin position="10"/>
        <end position="377"/>
    </location>
</feature>
<dbReference type="Pfam" id="PF02449">
    <property type="entry name" value="Glyco_hydro_42"/>
    <property type="match status" value="1"/>
</dbReference>
<dbReference type="InterPro" id="IPR013739">
    <property type="entry name" value="Beta_galactosidase_C"/>
</dbReference>
<evidence type="ECO:0000256" key="7">
    <source>
        <dbReference type="ARBA" id="ARBA00023295"/>
    </source>
</evidence>
<evidence type="ECO:0000259" key="11">
    <source>
        <dbReference type="Pfam" id="PF02449"/>
    </source>
</evidence>
<dbReference type="AlphaFoldDB" id="A0A9D1DYX0"/>
<accession>A0A9D1DYX0</accession>
<dbReference type="InterPro" id="IPR013529">
    <property type="entry name" value="Glyco_hydro_42_N"/>
</dbReference>
<dbReference type="Proteomes" id="UP000824241">
    <property type="component" value="Unassembled WGS sequence"/>
</dbReference>
<evidence type="ECO:0000256" key="2">
    <source>
        <dbReference type="ARBA" id="ARBA00005940"/>
    </source>
</evidence>
<dbReference type="Pfam" id="PF08533">
    <property type="entry name" value="Glyco_hydro_42C"/>
    <property type="match status" value="1"/>
</dbReference>
<dbReference type="Gene3D" id="3.20.20.80">
    <property type="entry name" value="Glycosidases"/>
    <property type="match status" value="1"/>
</dbReference>
<evidence type="ECO:0000256" key="1">
    <source>
        <dbReference type="ARBA" id="ARBA00001412"/>
    </source>
</evidence>
<evidence type="ECO:0000256" key="6">
    <source>
        <dbReference type="ARBA" id="ARBA00022833"/>
    </source>
</evidence>
<dbReference type="EC" id="3.2.1.23" evidence="3 8"/>